<feature type="chain" id="PRO_5046563251" evidence="1">
    <location>
        <begin position="25"/>
        <end position="146"/>
    </location>
</feature>
<evidence type="ECO:0000313" key="2">
    <source>
        <dbReference type="EMBL" id="QXH53242.1"/>
    </source>
</evidence>
<dbReference type="EMBL" id="CP077076">
    <property type="protein sequence ID" value="QXH53242.1"/>
    <property type="molecule type" value="Genomic_DNA"/>
</dbReference>
<protein>
    <submittedName>
        <fullName evidence="2">Uncharacterized protein</fullName>
    </submittedName>
</protein>
<feature type="signal peptide" evidence="1">
    <location>
        <begin position="1"/>
        <end position="24"/>
    </location>
</feature>
<dbReference type="Proteomes" id="UP001046350">
    <property type="component" value="Chromosome"/>
</dbReference>
<organism evidence="2 3">
    <name type="scientific">Pseudomonas fakonensis</name>
    <dbReference type="NCBI Taxonomy" id="2842355"/>
    <lineage>
        <taxon>Bacteria</taxon>
        <taxon>Pseudomonadati</taxon>
        <taxon>Pseudomonadota</taxon>
        <taxon>Gammaproteobacteria</taxon>
        <taxon>Pseudomonadales</taxon>
        <taxon>Pseudomonadaceae</taxon>
        <taxon>Pseudomonas</taxon>
    </lineage>
</organism>
<name>A0ABX8NAD9_9PSED</name>
<reference evidence="2" key="1">
    <citation type="journal article" date="2021" name="Microorganisms">
        <title>The Ever-Expanding Pseudomonas Genus: Description of 43 New Species and Partition of the Pseudomonas putida Group.</title>
        <authorList>
            <person name="Girard L."/>
            <person name="Lood C."/>
            <person name="Hofte M."/>
            <person name="Vandamme P."/>
            <person name="Rokni-Zadeh H."/>
            <person name="van Noort V."/>
            <person name="Lavigne R."/>
            <person name="De Mot R."/>
        </authorList>
    </citation>
    <scope>NUCLEOTIDE SEQUENCE</scope>
    <source>
        <strain evidence="2">COW40</strain>
    </source>
</reference>
<evidence type="ECO:0000256" key="1">
    <source>
        <dbReference type="SAM" id="SignalP"/>
    </source>
</evidence>
<gene>
    <name evidence="2" type="ORF">KSS94_09040</name>
</gene>
<accession>A0ABX8NAD9</accession>
<evidence type="ECO:0000313" key="3">
    <source>
        <dbReference type="Proteomes" id="UP001046350"/>
    </source>
</evidence>
<keyword evidence="3" id="KW-1185">Reference proteome</keyword>
<sequence length="146" mass="16358">MMLATRRNWQALALGLLISTPLLAAEAPRPPVADKVVAFSGEQGVKVWTLRVGERSASQALVQVDGLDHDWNMRIQKMDVEKTDRDTRYATEVDGKKYVALIVRGDWGNLYLPGEKQEISLRYDAGLSEQGNAQHFLTEYLEQAAK</sequence>
<proteinExistence type="predicted"/>
<dbReference type="RefSeq" id="WP_217842650.1">
    <property type="nucleotide sequence ID" value="NZ_CP077076.1"/>
</dbReference>
<keyword evidence="1" id="KW-0732">Signal</keyword>